<feature type="region of interest" description="Disordered" evidence="1">
    <location>
        <begin position="125"/>
        <end position="144"/>
    </location>
</feature>
<feature type="compositionally biased region" description="Polar residues" evidence="1">
    <location>
        <begin position="392"/>
        <end position="406"/>
    </location>
</feature>
<gene>
    <name evidence="2" type="ORF">AA0114_g6964</name>
</gene>
<feature type="compositionally biased region" description="Basic and acidic residues" evidence="1">
    <location>
        <begin position="871"/>
        <end position="880"/>
    </location>
</feature>
<evidence type="ECO:0000313" key="2">
    <source>
        <dbReference type="EMBL" id="RYN48706.1"/>
    </source>
</evidence>
<feature type="compositionally biased region" description="Basic and acidic residues" evidence="1">
    <location>
        <begin position="417"/>
        <end position="433"/>
    </location>
</feature>
<feature type="compositionally biased region" description="Polar residues" evidence="1">
    <location>
        <begin position="75"/>
        <end position="86"/>
    </location>
</feature>
<feature type="compositionally biased region" description="Basic residues" evidence="1">
    <location>
        <begin position="805"/>
        <end position="820"/>
    </location>
</feature>
<dbReference type="Proteomes" id="UP000292402">
    <property type="component" value="Unassembled WGS sequence"/>
</dbReference>
<proteinExistence type="predicted"/>
<dbReference type="AlphaFoldDB" id="A0A4Q4MDH9"/>
<feature type="compositionally biased region" description="Basic and acidic residues" evidence="1">
    <location>
        <begin position="261"/>
        <end position="289"/>
    </location>
</feature>
<dbReference type="EMBL" id="PDXA01000022">
    <property type="protein sequence ID" value="RYN48706.1"/>
    <property type="molecule type" value="Genomic_DNA"/>
</dbReference>
<organism evidence="2 3">
    <name type="scientific">Alternaria tenuissima</name>
    <dbReference type="NCBI Taxonomy" id="119927"/>
    <lineage>
        <taxon>Eukaryota</taxon>
        <taxon>Fungi</taxon>
        <taxon>Dikarya</taxon>
        <taxon>Ascomycota</taxon>
        <taxon>Pezizomycotina</taxon>
        <taxon>Dothideomycetes</taxon>
        <taxon>Pleosporomycetidae</taxon>
        <taxon>Pleosporales</taxon>
        <taxon>Pleosporineae</taxon>
        <taxon>Pleosporaceae</taxon>
        <taxon>Alternaria</taxon>
        <taxon>Alternaria sect. Alternaria</taxon>
        <taxon>Alternaria alternata complex</taxon>
    </lineage>
</organism>
<feature type="region of interest" description="Disordered" evidence="1">
    <location>
        <begin position="802"/>
        <end position="894"/>
    </location>
</feature>
<reference evidence="3" key="1">
    <citation type="journal article" date="2019" name="bioRxiv">
        <title>Genomics, evolutionary history and diagnostics of the Alternaria alternata species group including apple and Asian pear pathotypes.</title>
        <authorList>
            <person name="Armitage A.D."/>
            <person name="Cockerton H.M."/>
            <person name="Sreenivasaprasad S."/>
            <person name="Woodhall J.W."/>
            <person name="Lane C.R."/>
            <person name="Harrison R.J."/>
            <person name="Clarkson J.P."/>
        </authorList>
    </citation>
    <scope>NUCLEOTIDE SEQUENCE [LARGE SCALE GENOMIC DNA]</scope>
    <source>
        <strain evidence="3">FERA 1082</strain>
    </source>
</reference>
<feature type="compositionally biased region" description="Low complexity" evidence="1">
    <location>
        <begin position="52"/>
        <end position="74"/>
    </location>
</feature>
<feature type="compositionally biased region" description="Polar residues" evidence="1">
    <location>
        <begin position="488"/>
        <end position="499"/>
    </location>
</feature>
<protein>
    <submittedName>
        <fullName evidence="2">Uncharacterized protein</fullName>
    </submittedName>
</protein>
<accession>A0A4Q4MDH9</accession>
<comment type="caution">
    <text evidence="2">The sequence shown here is derived from an EMBL/GenBank/DDBJ whole genome shotgun (WGS) entry which is preliminary data.</text>
</comment>
<sequence length="1042" mass="112588">MCVYHYSYVSTCCHAEFTRISYCNNAIALGLPRNHSPDDQSADNNLNDKPDAQSGSSAHPPASSANNGSSSHSQLPSHTQQQHQSQYNDNMSIIKPSEAGHASTWDVVVQERDVQSHHQAAFIPRSALIDGPRQQQNSLSDASPVLDRQSYSNVDIDMPLNTQSSLHMKVTHDGKVPELFARFESCSGHSNAREGSHDESVDSTTDLDTIAMHHQEQADYRYAAHTVGAAGHSPRKSIPTQWLVKSTGPNLATAQRAKARTSKDSWDSDSPDKVKTLRETRSSTDLRRTHSKEGALYLTKEALAAVDSTIASPTSPLSPSRLHGSPTKRPWNSPTGPLRSSVRQQNLSFTTSPSKSTHLSTESISAAHSRTPSSVATSTGRMSFHTAEGSPVRSSASTEHSFQSAAENPEDLDVPDFDLKANIDDEQMHHDSNSSRSTTAKGNTEGKRSSLTPKLALKIPPTVSCHDLHRDSSSAPTVAPSGSYMLRSPQSPVSPTQMSRIPRVGATSKIAVPLRNSTVQRVESVKSLQRKLKTLQAMQSDASKVPLPDTPKPLPASLRHVRTVDSTGSTPIISRTSELHGDDQTLDTVFKAKQKQLAHVDSPMSAPNIEVSGLPKNISQCGASFVHVNNCTVDHEASYKTVKPENMSWDAPPAFTHGTTLTCSTSIPAIVVMMAHNLDAENTNIEVKQEEPVSASTDDIDDAVGNVTSVRGRGEWYVSDEGKQRDSGCSTQSSVGSLRATAAEFVPQASSIAGPIEATTRTVPPVSSHDIVGLPDATVLDRNGIPFLWYMYGVQFAYEQGYRNGRPKSPKKFKQSRKQRTSLSSPVDSPHPSSKAIPIMTPRPATPRSAAANQRSNSAELMPPPPLPTTRRREETRQENCHPASNREVSIPHNANAGANRPFENQLNMISKQAALNSHSNSNAPRHFNVDLTTVRNVGFPSGPRNMYPPSYYTVPRHGHRNNRGNGLYGGRGSAGVPIDATAPFPNPVPPQGRPDQGQTYGAHPFDYSGYTIGNESCGLVNITVATERGGGEPCNACAPDH</sequence>
<name>A0A4Q4MDH9_9PLEO</name>
<feature type="compositionally biased region" description="Low complexity" evidence="1">
    <location>
        <begin position="842"/>
        <end position="861"/>
    </location>
</feature>
<feature type="region of interest" description="Disordered" evidence="1">
    <location>
        <begin position="34"/>
        <end position="86"/>
    </location>
</feature>
<evidence type="ECO:0000313" key="3">
    <source>
        <dbReference type="Proteomes" id="UP000292402"/>
    </source>
</evidence>
<evidence type="ECO:0000256" key="1">
    <source>
        <dbReference type="SAM" id="MobiDB-lite"/>
    </source>
</evidence>
<feature type="region of interest" description="Disordered" evidence="1">
    <location>
        <begin position="310"/>
        <end position="499"/>
    </location>
</feature>
<feature type="region of interest" description="Disordered" evidence="1">
    <location>
        <begin position="247"/>
        <end position="289"/>
    </location>
</feature>
<feature type="compositionally biased region" description="Polar residues" evidence="1">
    <location>
        <begin position="341"/>
        <end position="381"/>
    </location>
</feature>